<feature type="region of interest" description="Disordered" evidence="10">
    <location>
        <begin position="758"/>
        <end position="778"/>
    </location>
</feature>
<dbReference type="Pfam" id="PF05783">
    <property type="entry name" value="DLIC"/>
    <property type="match status" value="1"/>
</dbReference>
<dbReference type="GO" id="GO:0005874">
    <property type="term" value="C:microtubule"/>
    <property type="evidence" value="ECO:0007669"/>
    <property type="project" value="UniProtKB-KW"/>
</dbReference>
<evidence type="ECO:0008006" key="13">
    <source>
        <dbReference type="Google" id="ProtNLM"/>
    </source>
</evidence>
<evidence type="ECO:0000256" key="10">
    <source>
        <dbReference type="SAM" id="MobiDB-lite"/>
    </source>
</evidence>
<dbReference type="OrthoDB" id="27603at2759"/>
<organism evidence="11 12">
    <name type="scientific">Puccinia striiformis</name>
    <dbReference type="NCBI Taxonomy" id="27350"/>
    <lineage>
        <taxon>Eukaryota</taxon>
        <taxon>Fungi</taxon>
        <taxon>Dikarya</taxon>
        <taxon>Basidiomycota</taxon>
        <taxon>Pucciniomycotina</taxon>
        <taxon>Pucciniomycetes</taxon>
        <taxon>Pucciniales</taxon>
        <taxon>Pucciniaceae</taxon>
        <taxon>Puccinia</taxon>
    </lineage>
</organism>
<dbReference type="VEuPathDB" id="FungiDB:PSTT_04247"/>
<dbReference type="EMBL" id="PKSM01000007">
    <property type="protein sequence ID" value="POW22740.1"/>
    <property type="molecule type" value="Genomic_DNA"/>
</dbReference>
<dbReference type="AlphaFoldDB" id="A0A2S4WLS1"/>
<dbReference type="GO" id="GO:0005524">
    <property type="term" value="F:ATP binding"/>
    <property type="evidence" value="ECO:0007669"/>
    <property type="project" value="UniProtKB-KW"/>
</dbReference>
<feature type="compositionally biased region" description="Basic residues" evidence="10">
    <location>
        <begin position="636"/>
        <end position="645"/>
    </location>
</feature>
<dbReference type="GO" id="GO:0000226">
    <property type="term" value="P:microtubule cytoskeleton organization"/>
    <property type="evidence" value="ECO:0007669"/>
    <property type="project" value="TreeGrafter"/>
</dbReference>
<evidence type="ECO:0000256" key="4">
    <source>
        <dbReference type="ARBA" id="ARBA00022701"/>
    </source>
</evidence>
<dbReference type="InterPro" id="IPR008467">
    <property type="entry name" value="Dynein1_light_intermed_chain"/>
</dbReference>
<protein>
    <recommendedName>
        <fullName evidence="13">Dynein light intermediate chain</fullName>
    </recommendedName>
</protein>
<evidence type="ECO:0000256" key="8">
    <source>
        <dbReference type="ARBA" id="ARBA00023175"/>
    </source>
</evidence>
<keyword evidence="8" id="KW-0505">Motor protein</keyword>
<feature type="region of interest" description="Disordered" evidence="10">
    <location>
        <begin position="569"/>
        <end position="593"/>
    </location>
</feature>
<keyword evidence="12" id="KW-1185">Reference proteome</keyword>
<accession>A0A2S4WLS1</accession>
<feature type="compositionally biased region" description="Acidic residues" evidence="10">
    <location>
        <begin position="578"/>
        <end position="591"/>
    </location>
</feature>
<evidence type="ECO:0000256" key="2">
    <source>
        <dbReference type="ARBA" id="ARBA00022448"/>
    </source>
</evidence>
<reference evidence="11 12" key="1">
    <citation type="submission" date="2017-12" db="EMBL/GenBank/DDBJ databases">
        <title>Gene loss provides genomic basis for host adaptation in cereal stripe rust fungi.</title>
        <authorList>
            <person name="Xia C."/>
        </authorList>
    </citation>
    <scope>NUCLEOTIDE SEQUENCE [LARGE SCALE GENOMIC DNA]</scope>
    <source>
        <strain evidence="11 12">93TX-2</strain>
    </source>
</reference>
<evidence type="ECO:0000256" key="1">
    <source>
        <dbReference type="ARBA" id="ARBA00004245"/>
    </source>
</evidence>
<evidence type="ECO:0000313" key="12">
    <source>
        <dbReference type="Proteomes" id="UP000238274"/>
    </source>
</evidence>
<sequence length="868" mass="97304">MPNGDRAFDPLVLESLQQVIPSSSQRRVKVRYHSDGRSGHPFLLRENIGYNSMDYKRRIACYEQSFSLNFKMIIDYNFREGITLSKDFSQSLTHKNSTRISKTFITKRKISTLPRAKKRGYNIVIIVAFWFREKPTSTTHSDFRSNQQQKTKKPRKMQQENENENENNKQQQYDQLLPGEGNLWGSILDSVSNNREKSNLPTKKVIVLGIYLKLHRLPEREEKELESERCACFMLTGERNSGKSALVSYLSTTNQPSTDPNLNPNSINNNSNGPIGKAVDDDDVDMGTNYTTVEIGDDSEDDPLVRLSIHQIPSASPPYSNLLPLILNADSLREGTNIPSMIPSLILVLIPFYPSSFTTNNLILIQSVIKSIKDTIKPAQAGQAALRGEYIIEESKEALEYQYRSYLESNVGINSVSTPLQEPTSESTIGTNNINTQNNTNIHLDLPLPPDQIDHLEKDKDFKEEQFDFIQQVLRSICLRFETSNSRKIKIIIWSINFNYSIHTNNNNNRNNDDDKSFKIIWIPYKANVVDRDEVLIPMGWDSWGKIKILRDGFDPSVVGNGWLFDLQKPPKTRTDDDLGDDHDDDDDQFGFDENGRKIVSACKLWEDMIGETDDESPERDLDPRSHFQQLTNNKGHSHSAVHHNHNHNHQSVKYTNGISLNDKHLGSITGTEEEINNQLNKLALRDQQGNPHGRNSNASLSPVEILHLQQQQQTTTTTNKPNTETRNTENQSSNDDGITLSSRSTNFAHHQSILLGLNSSTSNGTSSPAGTPGSQGEKAMLANFFGKLLDKDPVGARGISSSMAGSQAASSPSLPPSSSNTIGNNGFLKSHNSNNPPSSSSTPNLVDPVNSSSERRSSNDPVLKEEL</sequence>
<evidence type="ECO:0000256" key="7">
    <source>
        <dbReference type="ARBA" id="ARBA00023017"/>
    </source>
</evidence>
<evidence type="ECO:0000256" key="3">
    <source>
        <dbReference type="ARBA" id="ARBA00022490"/>
    </source>
</evidence>
<feature type="region of interest" description="Disordered" evidence="10">
    <location>
        <begin position="613"/>
        <end position="645"/>
    </location>
</feature>
<feature type="compositionally biased region" description="Low complexity" evidence="10">
    <location>
        <begin position="831"/>
        <end position="845"/>
    </location>
</feature>
<dbReference type="GO" id="GO:0045504">
    <property type="term" value="F:dynein heavy chain binding"/>
    <property type="evidence" value="ECO:0007669"/>
    <property type="project" value="TreeGrafter"/>
</dbReference>
<dbReference type="GO" id="GO:0005868">
    <property type="term" value="C:cytoplasmic dynein complex"/>
    <property type="evidence" value="ECO:0007669"/>
    <property type="project" value="InterPro"/>
</dbReference>
<keyword evidence="5" id="KW-0547">Nucleotide-binding</keyword>
<keyword evidence="7" id="KW-0243">Dynein</keyword>
<gene>
    <name evidence="11" type="ORF">PSHT_00894</name>
</gene>
<dbReference type="VEuPathDB" id="FungiDB:PSHT_00894"/>
<feature type="compositionally biased region" description="Polar residues" evidence="10">
    <location>
        <begin position="137"/>
        <end position="149"/>
    </location>
</feature>
<feature type="region of interest" description="Disordered" evidence="10">
    <location>
        <begin position="709"/>
        <end position="743"/>
    </location>
</feature>
<dbReference type="InterPro" id="IPR022780">
    <property type="entry name" value="Dynein_light_int_chain"/>
</dbReference>
<reference evidence="12" key="3">
    <citation type="journal article" date="2018" name="Mol. Plant Microbe Interact.">
        <title>Genome sequence resources for the wheat stripe rust pathogen (Puccinia striiformis f. sp. tritici) and the barley stripe rust pathogen (Puccinia striiformis f. sp. hordei).</title>
        <authorList>
            <person name="Xia C."/>
            <person name="Wang M."/>
            <person name="Yin C."/>
            <person name="Cornejo O.E."/>
            <person name="Hulbert S.H."/>
            <person name="Chen X."/>
        </authorList>
    </citation>
    <scope>NUCLEOTIDE SEQUENCE [LARGE SCALE GENOMIC DNA]</scope>
    <source>
        <strain evidence="12">93TX-2</strain>
    </source>
</reference>
<name>A0A2S4WLS1_9BASI</name>
<keyword evidence="2" id="KW-0813">Transport</keyword>
<feature type="compositionally biased region" description="Low complexity" evidence="10">
    <location>
        <begin position="801"/>
        <end position="820"/>
    </location>
</feature>
<dbReference type="PANTHER" id="PTHR12688">
    <property type="entry name" value="DYNEIN LIGHT INTERMEDIATE CHAIN"/>
    <property type="match status" value="1"/>
</dbReference>
<dbReference type="GO" id="GO:0035974">
    <property type="term" value="C:meiotic spindle pole body"/>
    <property type="evidence" value="ECO:0007669"/>
    <property type="project" value="TreeGrafter"/>
</dbReference>
<evidence type="ECO:0000256" key="6">
    <source>
        <dbReference type="ARBA" id="ARBA00022840"/>
    </source>
</evidence>
<feature type="compositionally biased region" description="Basic and acidic residues" evidence="10">
    <location>
        <begin position="854"/>
        <end position="868"/>
    </location>
</feature>
<feature type="compositionally biased region" description="Low complexity" evidence="10">
    <location>
        <begin position="263"/>
        <end position="276"/>
    </location>
</feature>
<keyword evidence="4" id="KW-0493">Microtubule</keyword>
<feature type="compositionally biased region" description="Polar residues" evidence="10">
    <location>
        <begin position="720"/>
        <end position="743"/>
    </location>
</feature>
<proteinExistence type="predicted"/>
<evidence type="ECO:0000256" key="9">
    <source>
        <dbReference type="ARBA" id="ARBA00023212"/>
    </source>
</evidence>
<feature type="region of interest" description="Disordered" evidence="10">
    <location>
        <begin position="251"/>
        <end position="283"/>
    </location>
</feature>
<reference evidence="12" key="2">
    <citation type="journal article" date="2018" name="BMC Genomics">
        <title>Genomic insights into host adaptation between the wheat stripe rust pathogen (Puccinia striiformis f. sp. tritici) and the barley stripe rust pathogen (Puccinia striiformis f. sp. hordei).</title>
        <authorList>
            <person name="Xia C."/>
            <person name="Wang M."/>
            <person name="Yin C."/>
            <person name="Cornejo O.E."/>
            <person name="Hulbert S.H."/>
            <person name="Chen X."/>
        </authorList>
    </citation>
    <scope>NUCLEOTIDE SEQUENCE [LARGE SCALE GENOMIC DNA]</scope>
    <source>
        <strain evidence="12">93TX-2</strain>
    </source>
</reference>
<feature type="compositionally biased region" description="Polar residues" evidence="10">
    <location>
        <begin position="251"/>
        <end position="262"/>
    </location>
</feature>
<evidence type="ECO:0000313" key="11">
    <source>
        <dbReference type="EMBL" id="POW22740.1"/>
    </source>
</evidence>
<dbReference type="Proteomes" id="UP000238274">
    <property type="component" value="Unassembled WGS sequence"/>
</dbReference>
<dbReference type="GO" id="GO:0007018">
    <property type="term" value="P:microtubule-based movement"/>
    <property type="evidence" value="ECO:0007669"/>
    <property type="project" value="InterPro"/>
</dbReference>
<feature type="compositionally biased region" description="Low complexity" evidence="10">
    <location>
        <begin position="710"/>
        <end position="719"/>
    </location>
</feature>
<feature type="region of interest" description="Disordered" evidence="10">
    <location>
        <begin position="797"/>
        <end position="868"/>
    </location>
</feature>
<evidence type="ECO:0000256" key="5">
    <source>
        <dbReference type="ARBA" id="ARBA00022741"/>
    </source>
</evidence>
<comment type="caution">
    <text evidence="11">The sequence shown here is derived from an EMBL/GenBank/DDBJ whole genome shotgun (WGS) entry which is preliminary data.</text>
</comment>
<feature type="compositionally biased region" description="Low complexity" evidence="10">
    <location>
        <begin position="758"/>
        <end position="775"/>
    </location>
</feature>
<keyword evidence="6" id="KW-0067">ATP-binding</keyword>
<dbReference type="PANTHER" id="PTHR12688:SF0">
    <property type="entry name" value="DYNEIN LIGHT INTERMEDIATE CHAIN"/>
    <property type="match status" value="1"/>
</dbReference>
<feature type="region of interest" description="Disordered" evidence="10">
    <location>
        <begin position="137"/>
        <end position="171"/>
    </location>
</feature>
<keyword evidence="9" id="KW-0206">Cytoskeleton</keyword>
<comment type="subcellular location">
    <subcellularLocation>
        <location evidence="1">Cytoplasm</location>
        <location evidence="1">Cytoskeleton</location>
    </subcellularLocation>
</comment>
<keyword evidence="3" id="KW-0963">Cytoplasm</keyword>